<organism evidence="2 3">
    <name type="scientific">Vasconcelosia minhoensis LEGE 07310</name>
    <dbReference type="NCBI Taxonomy" id="915328"/>
    <lineage>
        <taxon>Bacteria</taxon>
        <taxon>Bacillati</taxon>
        <taxon>Cyanobacteriota</taxon>
        <taxon>Cyanophyceae</taxon>
        <taxon>Nodosilineales</taxon>
        <taxon>Cymatolegaceae</taxon>
        <taxon>Vasconcelosia</taxon>
        <taxon>Vasconcelosia minhoensis</taxon>
    </lineage>
</organism>
<feature type="transmembrane region" description="Helical" evidence="1">
    <location>
        <begin position="977"/>
        <end position="996"/>
    </location>
</feature>
<dbReference type="Gene3D" id="3.30.70.1320">
    <property type="entry name" value="Multidrug efflux transporter AcrB pore domain like"/>
    <property type="match status" value="1"/>
</dbReference>
<dbReference type="Gene3D" id="3.30.2090.10">
    <property type="entry name" value="Multidrug efflux transporter AcrB TolC docking domain, DN and DC subdomains"/>
    <property type="match status" value="2"/>
</dbReference>
<keyword evidence="3" id="KW-1185">Reference proteome</keyword>
<dbReference type="Pfam" id="PF00873">
    <property type="entry name" value="ACR_tran"/>
    <property type="match status" value="1"/>
</dbReference>
<keyword evidence="1" id="KW-0812">Transmembrane</keyword>
<gene>
    <name evidence="2" type="ORF">IQ241_12510</name>
</gene>
<keyword evidence="1" id="KW-0472">Membrane</keyword>
<protein>
    <submittedName>
        <fullName evidence="2">Efflux RND transporter permease subunit</fullName>
    </submittedName>
</protein>
<dbReference type="RefSeq" id="WP_193907589.1">
    <property type="nucleotide sequence ID" value="NZ_JADEXG010000026.1"/>
</dbReference>
<feature type="transmembrane region" description="Helical" evidence="1">
    <location>
        <begin position="391"/>
        <end position="413"/>
    </location>
</feature>
<evidence type="ECO:0000313" key="3">
    <source>
        <dbReference type="Proteomes" id="UP000636505"/>
    </source>
</evidence>
<dbReference type="GO" id="GO:0042910">
    <property type="term" value="F:xenobiotic transmembrane transporter activity"/>
    <property type="evidence" value="ECO:0007669"/>
    <property type="project" value="TreeGrafter"/>
</dbReference>
<keyword evidence="1" id="KW-1133">Transmembrane helix</keyword>
<feature type="transmembrane region" description="Helical" evidence="1">
    <location>
        <begin position="879"/>
        <end position="898"/>
    </location>
</feature>
<dbReference type="PRINTS" id="PR00702">
    <property type="entry name" value="ACRIFLAVINRP"/>
</dbReference>
<dbReference type="SUPFAM" id="SSF82866">
    <property type="entry name" value="Multidrug efflux transporter AcrB transmembrane domain"/>
    <property type="match status" value="2"/>
</dbReference>
<dbReference type="GO" id="GO:0005886">
    <property type="term" value="C:plasma membrane"/>
    <property type="evidence" value="ECO:0007669"/>
    <property type="project" value="TreeGrafter"/>
</dbReference>
<dbReference type="EMBL" id="JADEXG010000026">
    <property type="protein sequence ID" value="MBE9078103.1"/>
    <property type="molecule type" value="Genomic_DNA"/>
</dbReference>
<feature type="transmembrane region" description="Helical" evidence="1">
    <location>
        <begin position="328"/>
        <end position="356"/>
    </location>
</feature>
<dbReference type="InterPro" id="IPR001036">
    <property type="entry name" value="Acrflvin-R"/>
</dbReference>
<evidence type="ECO:0000256" key="1">
    <source>
        <dbReference type="SAM" id="Phobius"/>
    </source>
</evidence>
<comment type="caution">
    <text evidence="2">The sequence shown here is derived from an EMBL/GenBank/DDBJ whole genome shotgun (WGS) entry which is preliminary data.</text>
</comment>
<reference evidence="2" key="1">
    <citation type="submission" date="2020-10" db="EMBL/GenBank/DDBJ databases">
        <authorList>
            <person name="Castelo-Branco R."/>
            <person name="Eusebio N."/>
            <person name="Adriana R."/>
            <person name="Vieira A."/>
            <person name="Brugerolle De Fraissinette N."/>
            <person name="Rezende De Castro R."/>
            <person name="Schneider M.P."/>
            <person name="Vasconcelos V."/>
            <person name="Leao P.N."/>
        </authorList>
    </citation>
    <scope>NUCLEOTIDE SEQUENCE</scope>
    <source>
        <strain evidence="2">LEGE 07310</strain>
    </source>
</reference>
<feature type="transmembrane region" description="Helical" evidence="1">
    <location>
        <begin position="1008"/>
        <end position="1034"/>
    </location>
</feature>
<dbReference type="SUPFAM" id="SSF82714">
    <property type="entry name" value="Multidrug efflux transporter AcrB TolC docking domain, DN and DC subdomains"/>
    <property type="match status" value="2"/>
</dbReference>
<evidence type="ECO:0000313" key="2">
    <source>
        <dbReference type="EMBL" id="MBE9078103.1"/>
    </source>
</evidence>
<feature type="transmembrane region" description="Helical" evidence="1">
    <location>
        <begin position="363"/>
        <end position="385"/>
    </location>
</feature>
<dbReference type="Gene3D" id="3.30.70.1440">
    <property type="entry name" value="Multidrug efflux transporter AcrB pore domain"/>
    <property type="match status" value="1"/>
</dbReference>
<accession>A0A8J7AIB4</accession>
<dbReference type="Gene3D" id="3.30.70.1430">
    <property type="entry name" value="Multidrug efflux transporter AcrB pore domain"/>
    <property type="match status" value="2"/>
</dbReference>
<dbReference type="Gene3D" id="1.20.1640.10">
    <property type="entry name" value="Multidrug efflux transporter AcrB transmembrane domain"/>
    <property type="match status" value="2"/>
</dbReference>
<feature type="transmembrane region" description="Helical" evidence="1">
    <location>
        <begin position="466"/>
        <end position="493"/>
    </location>
</feature>
<feature type="transmembrane region" description="Helical" evidence="1">
    <location>
        <begin position="931"/>
        <end position="956"/>
    </location>
</feature>
<proteinExistence type="predicted"/>
<dbReference type="PANTHER" id="PTHR32063:SF0">
    <property type="entry name" value="SWARMING MOTILITY PROTEIN SWRC"/>
    <property type="match status" value="1"/>
</dbReference>
<sequence length="1059" mass="116342">MKEFFTRWSIKNPVVVVAVYIAVVMLSLLTLFLLPVRMMPYVESPLVSIVTMAPGSSPAEVEAYISKPIEQRLSVLDGVRFIRSSSQQDSSLVTIQFAWGGDIDKAVQSVQSVMTAAEGDLQLDGINSRTYWVLPIDPLNRPVLTLALRGDGWDPLQLREFADNVLVDRLTQVENVQAVSIFGGYRRQLQIVVDRQQLAAYGLSILQVRDAIDANNVSQGAGVLTQGDSEILVRTDERALEAATVMDYPILEQEGRVVYVRDVATVKDTYEERRSGYRYNGESALAVNVIQKPDSSSPQVIERVRAALESLQAEYPGLEFQEAYDNSYLVNLILSSTFQELLVSVVLAGFVILLFLEDFRATAIIMISIPTSLALSTLPFIPIGMSLNSSTLIGMMMAIGKLVDDSIIVLDSIDQKLRQGLMPMQAAIKGTGEVFLASAAASCVMIAALLPTILAGGLTGLMFVGIVWPMVFAFIASLLVSITLIPLVAAFTLKPLAARPQRRTWLQVLTTPVRYGFRRLERGYAWLLDRCLRNREITLAVAAASVVLAIALYSFIPQEMMPLGDSGQFMAALEMEAGTSFTATDAAAARFEQIMLEQPEVEKVSSQVGFELTRNSTYFSGYSMGGVNTAAMTVTITPLTERQRDIWEIMDGIDAEAKRTIPGIRRLAIKEMGVDVMATSAAPIQLAVYGDDLDVLYRLAQGVQQIAAANPDIVMPFTSSAYSQPEYQLQIDRRRAQELGLNIREVSEQARYALNGGFTRRYYNRPNLRQNSILVRYDEADRGTVQDLSETYITSRTGQQVPLSTVATLERQQGPTLIEHVNGKRVVYVNGYYRKNGPASMDLSMAIAMQAGAELDFPPGYGIDSMGDMTDMMIEFGRLLKGLLVSLVLLYLILVIQFGSFVQPLVMMLSVPLQLVGVFGALLLANQTLSTVSILGIVILSGISLSAAILLLELILAKRQEGVPRAIAIRQAGPVRLKAIVMTTLTTLIVIVRLAFFPETGMDAYSPIATVILGGLVVSTLLTLVVVPVVYSFVDDATEFFKRMRRRSKRAELPRLDLP</sequence>
<dbReference type="SUPFAM" id="SSF82693">
    <property type="entry name" value="Multidrug efflux transporter AcrB pore domain, PN1, PN2, PC1 and PC2 subdomains"/>
    <property type="match status" value="3"/>
</dbReference>
<feature type="transmembrane region" description="Helical" evidence="1">
    <location>
        <begin position="434"/>
        <end position="454"/>
    </location>
</feature>
<feature type="transmembrane region" description="Helical" evidence="1">
    <location>
        <begin position="537"/>
        <end position="556"/>
    </location>
</feature>
<feature type="transmembrane region" description="Helical" evidence="1">
    <location>
        <begin position="905"/>
        <end position="925"/>
    </location>
</feature>
<name>A0A8J7AIB4_9CYAN</name>
<dbReference type="InterPro" id="IPR027463">
    <property type="entry name" value="AcrB_DN_DC_subdom"/>
</dbReference>
<dbReference type="Proteomes" id="UP000636505">
    <property type="component" value="Unassembled WGS sequence"/>
</dbReference>
<dbReference type="AlphaFoldDB" id="A0A8J7AIB4"/>
<dbReference type="PANTHER" id="PTHR32063">
    <property type="match status" value="1"/>
</dbReference>
<feature type="transmembrane region" description="Helical" evidence="1">
    <location>
        <begin position="12"/>
        <end position="34"/>
    </location>
</feature>